<reference evidence="3" key="1">
    <citation type="submission" date="2016-11" db="UniProtKB">
        <authorList>
            <consortium name="WormBaseParasite"/>
        </authorList>
    </citation>
    <scope>IDENTIFICATION</scope>
</reference>
<name>A0A1I7WBH5_HETBA</name>
<evidence type="ECO:0000313" key="3">
    <source>
        <dbReference type="WBParaSite" id="Hba_02058"/>
    </source>
</evidence>
<sequence>MRLLFFYFLFYCVNIIFDIKFSNIILLYLIIHKLELHWFYLNMFEIIETFSSS</sequence>
<keyword evidence="1" id="KW-1133">Transmembrane helix</keyword>
<dbReference type="AlphaFoldDB" id="A0A1I7WBH5"/>
<keyword evidence="1" id="KW-0472">Membrane</keyword>
<organism evidence="2 3">
    <name type="scientific">Heterorhabditis bacteriophora</name>
    <name type="common">Entomopathogenic nematode worm</name>
    <dbReference type="NCBI Taxonomy" id="37862"/>
    <lineage>
        <taxon>Eukaryota</taxon>
        <taxon>Metazoa</taxon>
        <taxon>Ecdysozoa</taxon>
        <taxon>Nematoda</taxon>
        <taxon>Chromadorea</taxon>
        <taxon>Rhabditida</taxon>
        <taxon>Rhabditina</taxon>
        <taxon>Rhabditomorpha</taxon>
        <taxon>Strongyloidea</taxon>
        <taxon>Heterorhabditidae</taxon>
        <taxon>Heterorhabditis</taxon>
    </lineage>
</organism>
<feature type="transmembrane region" description="Helical" evidence="1">
    <location>
        <begin position="6"/>
        <end position="31"/>
    </location>
</feature>
<keyword evidence="1" id="KW-0812">Transmembrane</keyword>
<accession>A0A1I7WBH5</accession>
<evidence type="ECO:0000256" key="1">
    <source>
        <dbReference type="SAM" id="Phobius"/>
    </source>
</evidence>
<dbReference type="WBParaSite" id="Hba_02058">
    <property type="protein sequence ID" value="Hba_02058"/>
    <property type="gene ID" value="Hba_02058"/>
</dbReference>
<dbReference type="Proteomes" id="UP000095283">
    <property type="component" value="Unplaced"/>
</dbReference>
<evidence type="ECO:0000313" key="2">
    <source>
        <dbReference type="Proteomes" id="UP000095283"/>
    </source>
</evidence>
<proteinExistence type="predicted"/>
<keyword evidence="2" id="KW-1185">Reference proteome</keyword>
<protein>
    <submittedName>
        <fullName evidence="3">Uncharacterized protein</fullName>
    </submittedName>
</protein>